<proteinExistence type="predicted"/>
<feature type="compositionally biased region" description="Polar residues" evidence="1">
    <location>
        <begin position="42"/>
        <end position="51"/>
    </location>
</feature>
<evidence type="ECO:0008006" key="4">
    <source>
        <dbReference type="Google" id="ProtNLM"/>
    </source>
</evidence>
<dbReference type="GO" id="GO:0043248">
    <property type="term" value="P:proteasome assembly"/>
    <property type="evidence" value="ECO:0007669"/>
    <property type="project" value="InterPro"/>
</dbReference>
<dbReference type="Proteomes" id="UP000325577">
    <property type="component" value="Linkage Group LG9"/>
</dbReference>
<dbReference type="PANTHER" id="PTHR33559">
    <property type="entry name" value="PROTEASOME ASSEMBLY CHAPERONE 4"/>
    <property type="match status" value="1"/>
</dbReference>
<accession>A0A5J4ZB29</accession>
<protein>
    <recommendedName>
        <fullName evidence="4">Proteasome assembly chaperone 4</fullName>
    </recommendedName>
</protein>
<evidence type="ECO:0000256" key="1">
    <source>
        <dbReference type="SAM" id="MobiDB-lite"/>
    </source>
</evidence>
<keyword evidence="3" id="KW-1185">Reference proteome</keyword>
<evidence type="ECO:0000313" key="2">
    <source>
        <dbReference type="EMBL" id="KAA8515983.1"/>
    </source>
</evidence>
<organism evidence="2 3">
    <name type="scientific">Nyssa sinensis</name>
    <dbReference type="NCBI Taxonomy" id="561372"/>
    <lineage>
        <taxon>Eukaryota</taxon>
        <taxon>Viridiplantae</taxon>
        <taxon>Streptophyta</taxon>
        <taxon>Embryophyta</taxon>
        <taxon>Tracheophyta</taxon>
        <taxon>Spermatophyta</taxon>
        <taxon>Magnoliopsida</taxon>
        <taxon>eudicotyledons</taxon>
        <taxon>Gunneridae</taxon>
        <taxon>Pentapetalae</taxon>
        <taxon>asterids</taxon>
        <taxon>Cornales</taxon>
        <taxon>Nyssaceae</taxon>
        <taxon>Nyssa</taxon>
    </lineage>
</organism>
<dbReference type="EMBL" id="CM018052">
    <property type="protein sequence ID" value="KAA8515983.1"/>
    <property type="molecule type" value="Genomic_DNA"/>
</dbReference>
<reference evidence="2 3" key="1">
    <citation type="submission" date="2019-09" db="EMBL/GenBank/DDBJ databases">
        <title>A chromosome-level genome assembly of the Chinese tupelo Nyssa sinensis.</title>
        <authorList>
            <person name="Yang X."/>
            <person name="Kang M."/>
            <person name="Yang Y."/>
            <person name="Xiong H."/>
            <person name="Wang M."/>
            <person name="Zhang Z."/>
            <person name="Wang Z."/>
            <person name="Wu H."/>
            <person name="Ma T."/>
            <person name="Liu J."/>
            <person name="Xi Z."/>
        </authorList>
    </citation>
    <scope>NUCLEOTIDE SEQUENCE [LARGE SCALE GENOMIC DNA]</scope>
    <source>
        <strain evidence="2">J267</strain>
        <tissue evidence="2">Leaf</tissue>
    </source>
</reference>
<dbReference type="Pfam" id="PF16093">
    <property type="entry name" value="PAC4"/>
    <property type="match status" value="1"/>
</dbReference>
<dbReference type="PANTHER" id="PTHR33559:SF1">
    <property type="entry name" value="PROTEASOME ASSEMBLY CHAPERONE 4"/>
    <property type="match status" value="1"/>
</dbReference>
<dbReference type="InterPro" id="IPR032157">
    <property type="entry name" value="PAC4"/>
</dbReference>
<gene>
    <name evidence="2" type="ORF">F0562_019162</name>
</gene>
<feature type="region of interest" description="Disordered" evidence="1">
    <location>
        <begin position="1"/>
        <end position="66"/>
    </location>
</feature>
<sequence length="191" mass="20107">MAPGGYDVHASNEPLNCSASKEEESPANVLVGGMDRLGIGGETSSNGSSEINDNSNKEDDNGNDGDGVQVTCFTEVVDDVTLHFQIIRLHKQIYAWIGCNSAKFGHLYAAAPTRPNNSVSVTSILGGSSDNVGSGIARRLVLKTGINVILACNIPKNSPMLEADAEKKLVQKLISLGYTRPKSEGSSSAEN</sequence>
<evidence type="ECO:0000313" key="3">
    <source>
        <dbReference type="Proteomes" id="UP000325577"/>
    </source>
</evidence>
<dbReference type="AlphaFoldDB" id="A0A5J4ZB29"/>
<dbReference type="OrthoDB" id="368507at2759"/>
<name>A0A5J4ZB29_9ASTE</name>